<dbReference type="PANTHER" id="PTHR37433">
    <property type="entry name" value="PROTEIN CBG25136-RELATED"/>
    <property type="match status" value="1"/>
</dbReference>
<accession>A0AAN5I910</accession>
<dbReference type="AlphaFoldDB" id="A0AAN5I910"/>
<proteinExistence type="predicted"/>
<keyword evidence="1" id="KW-0732">Signal</keyword>
<protein>
    <submittedName>
        <fullName evidence="2">Uncharacterized protein</fullName>
    </submittedName>
</protein>
<keyword evidence="3" id="KW-1185">Reference proteome</keyword>
<feature type="non-terminal residue" evidence="2">
    <location>
        <position position="188"/>
    </location>
</feature>
<dbReference type="PANTHER" id="PTHR37433:SF5">
    <property type="entry name" value="DUF753 DOMAIN-CONTAINING PROTEIN-RELATED"/>
    <property type="match status" value="1"/>
</dbReference>
<evidence type="ECO:0000313" key="2">
    <source>
        <dbReference type="EMBL" id="GMR57132.1"/>
    </source>
</evidence>
<feature type="chain" id="PRO_5043032643" evidence="1">
    <location>
        <begin position="20"/>
        <end position="188"/>
    </location>
</feature>
<sequence>RISITVPLLLYYIFPAANAVTCRFKRREGVMNRTCEGDFCFAVIYDGRSPGATKDPVQKEQGCLIGKDAAHLNGRCLTDSANNTQCVCNTDFCSDTASTTRTRGNVTCGTDKNCQFCAARLRSGEIYQFCGNVDIAVYSRRVGYPRPQSCSRHLDHNVLCYCDTGDNCAAQLMKEQTLVTDCVSVYNL</sequence>
<comment type="caution">
    <text evidence="2">The sequence shown here is derived from an EMBL/GenBank/DDBJ whole genome shotgun (WGS) entry which is preliminary data.</text>
</comment>
<reference evidence="3" key="1">
    <citation type="submission" date="2022-10" db="EMBL/GenBank/DDBJ databases">
        <title>Genome assembly of Pristionchus species.</title>
        <authorList>
            <person name="Yoshida K."/>
            <person name="Sommer R.J."/>
        </authorList>
    </citation>
    <scope>NUCLEOTIDE SEQUENCE [LARGE SCALE GENOMIC DNA]</scope>
    <source>
        <strain evidence="3">RS5460</strain>
    </source>
</reference>
<name>A0AAN5I910_9BILA</name>
<gene>
    <name evidence="2" type="ORF">PMAYCL1PPCAC_27327</name>
</gene>
<feature type="non-terminal residue" evidence="2">
    <location>
        <position position="1"/>
    </location>
</feature>
<organism evidence="2 3">
    <name type="scientific">Pristionchus mayeri</name>
    <dbReference type="NCBI Taxonomy" id="1317129"/>
    <lineage>
        <taxon>Eukaryota</taxon>
        <taxon>Metazoa</taxon>
        <taxon>Ecdysozoa</taxon>
        <taxon>Nematoda</taxon>
        <taxon>Chromadorea</taxon>
        <taxon>Rhabditida</taxon>
        <taxon>Rhabditina</taxon>
        <taxon>Diplogasteromorpha</taxon>
        <taxon>Diplogasteroidea</taxon>
        <taxon>Neodiplogasteridae</taxon>
        <taxon>Pristionchus</taxon>
    </lineage>
</organism>
<feature type="signal peptide" evidence="1">
    <location>
        <begin position="1"/>
        <end position="19"/>
    </location>
</feature>
<dbReference type="EMBL" id="BTRK01000006">
    <property type="protein sequence ID" value="GMR57132.1"/>
    <property type="molecule type" value="Genomic_DNA"/>
</dbReference>
<evidence type="ECO:0000256" key="1">
    <source>
        <dbReference type="SAM" id="SignalP"/>
    </source>
</evidence>
<dbReference type="Proteomes" id="UP001328107">
    <property type="component" value="Unassembled WGS sequence"/>
</dbReference>
<evidence type="ECO:0000313" key="3">
    <source>
        <dbReference type="Proteomes" id="UP001328107"/>
    </source>
</evidence>